<evidence type="ECO:0000313" key="1">
    <source>
        <dbReference type="EMBL" id="KKW12665.1"/>
    </source>
</evidence>
<dbReference type="EMBL" id="LCQD01000010">
    <property type="protein sequence ID" value="KKW12665.1"/>
    <property type="molecule type" value="Genomic_DNA"/>
</dbReference>
<name>A0A0G1W282_9BACT</name>
<proteinExistence type="predicted"/>
<accession>A0A0G1W282</accession>
<protein>
    <submittedName>
        <fullName evidence="1">Uncharacterized protein</fullName>
    </submittedName>
</protein>
<sequence>MLHSDVHVDRPLSNYAVEYRNEKLIADQVAPFVPVNNKSQSYLIYTKADKFSLPDDIRGPKSEANQVTWGSSTGTYACIDRALKDFISDAIAANADPGVNPTERTTGFLTDLLLLGFENRVATLVTTAGNYGGSYKTTLAGTTQFSDYAGSDPIGVIDTGKAACFLEPNTIIMGKDVYDKLKRHPQLLDHVKGGATKTNIAMVQQAAMAEIFEVDRILVGKAKYNSAKKGQTATFANLWGKFVVLAYIDTDVTLDNLTAFKTFRWTQESTSAGFKVRRYRDEKRGGGGQEIEVEMSVDEKAICTDLAYLIIDAVA</sequence>
<dbReference type="Proteomes" id="UP000034588">
    <property type="component" value="Unassembled WGS sequence"/>
</dbReference>
<dbReference type="Gene3D" id="3.90.1690.10">
    <property type="entry name" value="phage-related protein like domain"/>
    <property type="match status" value="1"/>
</dbReference>
<dbReference type="InterPro" id="IPR053738">
    <property type="entry name" value="Lambda_capsid_assembly"/>
</dbReference>
<reference evidence="1 2" key="1">
    <citation type="journal article" date="2015" name="Nature">
        <title>rRNA introns, odd ribosomes, and small enigmatic genomes across a large radiation of phyla.</title>
        <authorList>
            <person name="Brown C.T."/>
            <person name="Hug L.A."/>
            <person name="Thomas B.C."/>
            <person name="Sharon I."/>
            <person name="Castelle C.J."/>
            <person name="Singh A."/>
            <person name="Wilkins M.J."/>
            <person name="Williams K.H."/>
            <person name="Banfield J.F."/>
        </authorList>
    </citation>
    <scope>NUCLEOTIDE SEQUENCE [LARGE SCALE GENOMIC DNA]</scope>
</reference>
<comment type="caution">
    <text evidence="1">The sequence shown here is derived from an EMBL/GenBank/DDBJ whole genome shotgun (WGS) entry which is preliminary data.</text>
</comment>
<organism evidence="1 2">
    <name type="scientific">Candidatus Gottesmanbacteria bacterium GW2011_GWB1_49_7</name>
    <dbReference type="NCBI Taxonomy" id="1618448"/>
    <lineage>
        <taxon>Bacteria</taxon>
        <taxon>Candidatus Gottesmaniibacteriota</taxon>
    </lineage>
</organism>
<evidence type="ECO:0000313" key="2">
    <source>
        <dbReference type="Proteomes" id="UP000034588"/>
    </source>
</evidence>
<gene>
    <name evidence="1" type="ORF">UY48_C0010G0017</name>
</gene>
<dbReference type="AlphaFoldDB" id="A0A0G1W282"/>